<dbReference type="InterPro" id="IPR006379">
    <property type="entry name" value="HAD-SF_hydro_IIB"/>
</dbReference>
<dbReference type="InterPro" id="IPR023214">
    <property type="entry name" value="HAD_sf"/>
</dbReference>
<dbReference type="GO" id="GO:0004805">
    <property type="term" value="F:trehalose-phosphatase activity"/>
    <property type="evidence" value="ECO:0007669"/>
    <property type="project" value="UniProtKB-EC"/>
</dbReference>
<evidence type="ECO:0000313" key="6">
    <source>
        <dbReference type="Proteomes" id="UP000561459"/>
    </source>
</evidence>
<comment type="caution">
    <text evidence="5">The sequence shown here is derived from an EMBL/GenBank/DDBJ whole genome shotgun (WGS) entry which is preliminary data.</text>
</comment>
<keyword evidence="3 4" id="KW-0378">Hydrolase</keyword>
<comment type="function">
    <text evidence="4">Removes the phosphate from trehalose 6-phosphate to produce free trehalose.</text>
</comment>
<dbReference type="InterPro" id="IPR003337">
    <property type="entry name" value="Trehalose_PPase"/>
</dbReference>
<dbReference type="AlphaFoldDB" id="A0A7W6FZ11"/>
<dbReference type="SUPFAM" id="SSF56784">
    <property type="entry name" value="HAD-like"/>
    <property type="match status" value="1"/>
</dbReference>
<accession>A0A7W6FZ11</accession>
<evidence type="ECO:0000256" key="1">
    <source>
        <dbReference type="ARBA" id="ARBA00005199"/>
    </source>
</evidence>
<keyword evidence="4" id="KW-0479">Metal-binding</keyword>
<organism evidence="5 6">
    <name type="scientific">Novosphingobium fluoreni</name>
    <dbReference type="NCBI Taxonomy" id="1391222"/>
    <lineage>
        <taxon>Bacteria</taxon>
        <taxon>Pseudomonadati</taxon>
        <taxon>Pseudomonadota</taxon>
        <taxon>Alphaproteobacteria</taxon>
        <taxon>Sphingomonadales</taxon>
        <taxon>Sphingomonadaceae</taxon>
        <taxon>Novosphingobium</taxon>
    </lineage>
</organism>
<proteinExistence type="inferred from homology"/>
<comment type="catalytic activity">
    <reaction evidence="4">
        <text>alpha,alpha-trehalose 6-phosphate + H2O = alpha,alpha-trehalose + phosphate</text>
        <dbReference type="Rhea" id="RHEA:23420"/>
        <dbReference type="ChEBI" id="CHEBI:15377"/>
        <dbReference type="ChEBI" id="CHEBI:16551"/>
        <dbReference type="ChEBI" id="CHEBI:43474"/>
        <dbReference type="ChEBI" id="CHEBI:58429"/>
        <dbReference type="EC" id="3.1.3.12"/>
    </reaction>
</comment>
<keyword evidence="4" id="KW-0460">Magnesium</keyword>
<dbReference type="Proteomes" id="UP000561459">
    <property type="component" value="Unassembled WGS sequence"/>
</dbReference>
<dbReference type="GO" id="GO:0046872">
    <property type="term" value="F:metal ion binding"/>
    <property type="evidence" value="ECO:0007669"/>
    <property type="project" value="UniProtKB-KW"/>
</dbReference>
<comment type="cofactor">
    <cofactor evidence="4">
        <name>Mg(2+)</name>
        <dbReference type="ChEBI" id="CHEBI:18420"/>
    </cofactor>
</comment>
<evidence type="ECO:0000256" key="4">
    <source>
        <dbReference type="RuleBase" id="RU361117"/>
    </source>
</evidence>
<comment type="similarity">
    <text evidence="2 4">Belongs to the trehalose phosphatase family.</text>
</comment>
<dbReference type="InterPro" id="IPR036412">
    <property type="entry name" value="HAD-like_sf"/>
</dbReference>
<dbReference type="Pfam" id="PF02358">
    <property type="entry name" value="Trehalose_PPase"/>
    <property type="match status" value="1"/>
</dbReference>
<dbReference type="Gene3D" id="3.30.70.1020">
    <property type="entry name" value="Trehalose-6-phosphate phosphatase related protein, domain 2"/>
    <property type="match status" value="1"/>
</dbReference>
<dbReference type="NCBIfam" id="TIGR00685">
    <property type="entry name" value="T6PP"/>
    <property type="match status" value="1"/>
</dbReference>
<dbReference type="PANTHER" id="PTHR43768:SF3">
    <property type="entry name" value="TREHALOSE 6-PHOSPHATE PHOSPHATASE"/>
    <property type="match status" value="1"/>
</dbReference>
<reference evidence="5 6" key="1">
    <citation type="submission" date="2020-08" db="EMBL/GenBank/DDBJ databases">
        <title>Genomic Encyclopedia of Type Strains, Phase IV (KMG-IV): sequencing the most valuable type-strain genomes for metagenomic binning, comparative biology and taxonomic classification.</title>
        <authorList>
            <person name="Goeker M."/>
        </authorList>
    </citation>
    <scope>NUCLEOTIDE SEQUENCE [LARGE SCALE GENOMIC DNA]</scope>
    <source>
        <strain evidence="5 6">DSM 27568</strain>
    </source>
</reference>
<sequence length="265" mass="28069">MTIAISSRSPEREEAGALPGFAPLRAPLPLGQGSDDIALFLDFDGTLVEIADHPEDVIVPTGLPKLLLALNEELEGRLALVSGRALKTLDRLLDGVDVAMAGSHGGEFRPAGTKETQALAAPLPQPICQALQDFAQEQGGLVFEAKPFSAAIHYRDRPALGDTIYAFATALAADNGLIVKHGKMVVELTMPGSDKGHAVTRFMQQAPFLGSRPLFLGDDVTDEDAFAALAPFGGSGILVGPPRDTCATWRLEDVGAVHRWLEDAI</sequence>
<dbReference type="InterPro" id="IPR044651">
    <property type="entry name" value="OTSB-like"/>
</dbReference>
<evidence type="ECO:0000256" key="2">
    <source>
        <dbReference type="ARBA" id="ARBA00008770"/>
    </source>
</evidence>
<gene>
    <name evidence="5" type="ORF">GGR39_002232</name>
</gene>
<dbReference type="NCBIfam" id="TIGR01484">
    <property type="entry name" value="HAD-SF-IIB"/>
    <property type="match status" value="1"/>
</dbReference>
<protein>
    <recommendedName>
        <fullName evidence="4">Trehalose 6-phosphate phosphatase</fullName>
        <ecNumber evidence="4">3.1.3.12</ecNumber>
    </recommendedName>
</protein>
<keyword evidence="6" id="KW-1185">Reference proteome</keyword>
<evidence type="ECO:0000256" key="3">
    <source>
        <dbReference type="ARBA" id="ARBA00022801"/>
    </source>
</evidence>
<dbReference type="PANTHER" id="PTHR43768">
    <property type="entry name" value="TREHALOSE 6-PHOSPHATE PHOSPHATASE"/>
    <property type="match status" value="1"/>
</dbReference>
<comment type="pathway">
    <text evidence="1 4">Glycan biosynthesis; trehalose biosynthesis.</text>
</comment>
<dbReference type="UniPathway" id="UPA00299"/>
<evidence type="ECO:0000313" key="5">
    <source>
        <dbReference type="EMBL" id="MBB3940575.1"/>
    </source>
</evidence>
<dbReference type="CDD" id="cd01627">
    <property type="entry name" value="HAD_TPP"/>
    <property type="match status" value="1"/>
</dbReference>
<dbReference type="EMBL" id="JACIDY010000005">
    <property type="protein sequence ID" value="MBB3940575.1"/>
    <property type="molecule type" value="Genomic_DNA"/>
</dbReference>
<dbReference type="Gene3D" id="3.40.50.1000">
    <property type="entry name" value="HAD superfamily/HAD-like"/>
    <property type="match status" value="1"/>
</dbReference>
<dbReference type="RefSeq" id="WP_183617184.1">
    <property type="nucleotide sequence ID" value="NZ_JACIDY010000005.1"/>
</dbReference>
<name>A0A7W6FZ11_9SPHN</name>
<dbReference type="GO" id="GO:0005992">
    <property type="term" value="P:trehalose biosynthetic process"/>
    <property type="evidence" value="ECO:0007669"/>
    <property type="project" value="UniProtKB-UniPathway"/>
</dbReference>
<dbReference type="EC" id="3.1.3.12" evidence="4"/>